<organism evidence="8 9">
    <name type="scientific">Tetranychus urticae</name>
    <name type="common">Two-spotted spider mite</name>
    <dbReference type="NCBI Taxonomy" id="32264"/>
    <lineage>
        <taxon>Eukaryota</taxon>
        <taxon>Metazoa</taxon>
        <taxon>Ecdysozoa</taxon>
        <taxon>Arthropoda</taxon>
        <taxon>Chelicerata</taxon>
        <taxon>Arachnida</taxon>
        <taxon>Acari</taxon>
        <taxon>Acariformes</taxon>
        <taxon>Trombidiformes</taxon>
        <taxon>Prostigmata</taxon>
        <taxon>Eleutherengona</taxon>
        <taxon>Raphignathae</taxon>
        <taxon>Tetranychoidea</taxon>
        <taxon>Tetranychidae</taxon>
        <taxon>Tetranychus</taxon>
    </lineage>
</organism>
<protein>
    <recommendedName>
        <fullName evidence="7">MACPF domain-containing protein</fullName>
    </recommendedName>
</protein>
<comment type="subcellular location">
    <subcellularLocation>
        <location evidence="1">Membrane</location>
    </subcellularLocation>
    <subcellularLocation>
        <location evidence="2">Secreted</location>
    </subcellularLocation>
</comment>
<dbReference type="Proteomes" id="UP000015104">
    <property type="component" value="Unassembled WGS sequence"/>
</dbReference>
<evidence type="ECO:0000313" key="8">
    <source>
        <dbReference type="EnsemblMetazoa" id="tetur12g01410.1"/>
    </source>
</evidence>
<evidence type="ECO:0000256" key="3">
    <source>
        <dbReference type="ARBA" id="ARBA00022525"/>
    </source>
</evidence>
<evidence type="ECO:0000256" key="1">
    <source>
        <dbReference type="ARBA" id="ARBA00004370"/>
    </source>
</evidence>
<dbReference type="PROSITE" id="PS51412">
    <property type="entry name" value="MACPF_2"/>
    <property type="match status" value="1"/>
</dbReference>
<proteinExistence type="predicted"/>
<evidence type="ECO:0000256" key="4">
    <source>
        <dbReference type="ARBA" id="ARBA00022729"/>
    </source>
</evidence>
<evidence type="ECO:0000256" key="2">
    <source>
        <dbReference type="ARBA" id="ARBA00004613"/>
    </source>
</evidence>
<keyword evidence="6" id="KW-1015">Disulfide bond</keyword>
<dbReference type="InterPro" id="IPR020864">
    <property type="entry name" value="MACPF"/>
</dbReference>
<keyword evidence="9" id="KW-1185">Reference proteome</keyword>
<dbReference type="GO" id="GO:0005576">
    <property type="term" value="C:extracellular region"/>
    <property type="evidence" value="ECO:0007669"/>
    <property type="project" value="UniProtKB-SubCell"/>
</dbReference>
<evidence type="ECO:0000313" key="9">
    <source>
        <dbReference type="Proteomes" id="UP000015104"/>
    </source>
</evidence>
<dbReference type="GO" id="GO:0016020">
    <property type="term" value="C:membrane"/>
    <property type="evidence" value="ECO:0007669"/>
    <property type="project" value="UniProtKB-SubCell"/>
</dbReference>
<evidence type="ECO:0000256" key="6">
    <source>
        <dbReference type="ARBA" id="ARBA00023157"/>
    </source>
</evidence>
<dbReference type="EnsemblMetazoa" id="tetur12g01410.1">
    <property type="protein sequence ID" value="tetur12g01410.1"/>
    <property type="gene ID" value="tetur12g01410"/>
</dbReference>
<dbReference type="AlphaFoldDB" id="T1KIH8"/>
<evidence type="ECO:0000256" key="5">
    <source>
        <dbReference type="ARBA" id="ARBA00023136"/>
    </source>
</evidence>
<dbReference type="PANTHER" id="PTHR46096">
    <property type="entry name" value="PERFORIN-1"/>
    <property type="match status" value="1"/>
</dbReference>
<dbReference type="PANTHER" id="PTHR46096:SF3">
    <property type="entry name" value="PERFORIN-1"/>
    <property type="match status" value="1"/>
</dbReference>
<dbReference type="eggNOG" id="ENOG502SC2W">
    <property type="taxonomic scope" value="Eukaryota"/>
</dbReference>
<dbReference type="SMART" id="SM00457">
    <property type="entry name" value="MACPF"/>
    <property type="match status" value="1"/>
</dbReference>
<dbReference type="InterPro" id="IPR052784">
    <property type="entry name" value="Perforin-1_pore-forming"/>
</dbReference>
<dbReference type="EMBL" id="CAEY01000114">
    <property type="status" value="NOT_ANNOTATED_CDS"/>
    <property type="molecule type" value="Genomic_DNA"/>
</dbReference>
<keyword evidence="4" id="KW-0732">Signal</keyword>
<sequence length="388" mass="43799">MAIRDGSSSSGQSTATGPSSFCENIVPGLETIARGVDITKFDLLHDYGVDASDGFAENLFDFTCRKFRKLTIGGKEYDVPDQIQNIKNIEQQESTVPQTSEVRLFEDFRILKNHLSSAVGLGRTSAKGWFSETQSLSHFQRIMINSSYSLVTMEATLPLFTVNMPSKLPLRRYLSEFLSDYLEQELPESYESDPTRYLDFLKTYGTHYFRTTTLGGSIKFWSEVEPVLKNGLPSGQLQAKAQSLYENLLVNFGVSDGNTDNSLDDFSMALMKSTHARVYGGDTSLYRTRGFKAWKDSLVKDPKLVSGLLSPITDLVKDNNKRQQLSKAIDIYLAMAYLQESRRLLQVYLIVLPIKVKENIENLMKRIDAIQSMEIATYDTVKQLLDQL</sequence>
<dbReference type="GO" id="GO:0022829">
    <property type="term" value="F:wide pore channel activity"/>
    <property type="evidence" value="ECO:0007669"/>
    <property type="project" value="TreeGrafter"/>
</dbReference>
<name>T1KIH8_TETUR</name>
<feature type="domain" description="MACPF" evidence="7">
    <location>
        <begin position="14"/>
        <end position="346"/>
    </location>
</feature>
<evidence type="ECO:0000259" key="7">
    <source>
        <dbReference type="PROSITE" id="PS51412"/>
    </source>
</evidence>
<dbReference type="Pfam" id="PF01823">
    <property type="entry name" value="MACPF"/>
    <property type="match status" value="1"/>
</dbReference>
<reference evidence="9" key="1">
    <citation type="submission" date="2011-08" db="EMBL/GenBank/DDBJ databases">
        <authorList>
            <person name="Rombauts S."/>
        </authorList>
    </citation>
    <scope>NUCLEOTIDE SEQUENCE</scope>
    <source>
        <strain evidence="9">London</strain>
    </source>
</reference>
<keyword evidence="5" id="KW-0472">Membrane</keyword>
<dbReference type="PROSITE" id="PS00279">
    <property type="entry name" value="MACPF_1"/>
    <property type="match status" value="1"/>
</dbReference>
<keyword evidence="3" id="KW-0964">Secreted</keyword>
<accession>T1KIH8</accession>
<dbReference type="HOGENOM" id="CLU_712370_0_0_1"/>
<dbReference type="GO" id="GO:0051607">
    <property type="term" value="P:defense response to virus"/>
    <property type="evidence" value="ECO:0007669"/>
    <property type="project" value="TreeGrafter"/>
</dbReference>
<reference evidence="8" key="2">
    <citation type="submission" date="2015-06" db="UniProtKB">
        <authorList>
            <consortium name="EnsemblMetazoa"/>
        </authorList>
    </citation>
    <scope>IDENTIFICATION</scope>
</reference>
<dbReference type="InterPro" id="IPR020863">
    <property type="entry name" value="MACPF_CS"/>
</dbReference>